<evidence type="ECO:0000256" key="1">
    <source>
        <dbReference type="SAM" id="Phobius"/>
    </source>
</evidence>
<accession>A0ABU0D5P7</accession>
<protein>
    <submittedName>
        <fullName evidence="2">Uncharacterized protein</fullName>
    </submittedName>
</protein>
<evidence type="ECO:0000313" key="3">
    <source>
        <dbReference type="Proteomes" id="UP001232343"/>
    </source>
</evidence>
<dbReference type="Proteomes" id="UP001232343">
    <property type="component" value="Unassembled WGS sequence"/>
</dbReference>
<evidence type="ECO:0000313" key="2">
    <source>
        <dbReference type="EMBL" id="MDQ0343729.1"/>
    </source>
</evidence>
<keyword evidence="3" id="KW-1185">Reference proteome</keyword>
<keyword evidence="1" id="KW-0812">Transmembrane</keyword>
<name>A0ABU0D5P7_9BACI</name>
<sequence length="85" mass="10054">MIQLEERRVINVRWGVFFLVAGLIVVIILFQWPKIKQAPKKDKWALFILFFIAWGLSLFNLQYIEGPNSILEKLLDPTFGKFMKK</sequence>
<feature type="transmembrane region" description="Helical" evidence="1">
    <location>
        <begin position="44"/>
        <end position="64"/>
    </location>
</feature>
<reference evidence="2 3" key="1">
    <citation type="submission" date="2023-07" db="EMBL/GenBank/DDBJ databases">
        <title>Genomic Encyclopedia of Type Strains, Phase IV (KMG-IV): sequencing the most valuable type-strain genomes for metagenomic binning, comparative biology and taxonomic classification.</title>
        <authorList>
            <person name="Goeker M."/>
        </authorList>
    </citation>
    <scope>NUCLEOTIDE SEQUENCE [LARGE SCALE GENOMIC DNA]</scope>
    <source>
        <strain evidence="2 3">DSM 27848</strain>
    </source>
</reference>
<comment type="caution">
    <text evidence="2">The sequence shown here is derived from an EMBL/GenBank/DDBJ whole genome shotgun (WGS) entry which is preliminary data.</text>
</comment>
<dbReference type="EMBL" id="JAUSUO010000006">
    <property type="protein sequence ID" value="MDQ0343729.1"/>
    <property type="molecule type" value="Genomic_DNA"/>
</dbReference>
<proteinExistence type="predicted"/>
<keyword evidence="1" id="KW-1133">Transmembrane helix</keyword>
<feature type="transmembrane region" description="Helical" evidence="1">
    <location>
        <begin position="12"/>
        <end position="32"/>
    </location>
</feature>
<gene>
    <name evidence="2" type="ORF">J2S14_002564</name>
</gene>
<keyword evidence="1" id="KW-0472">Membrane</keyword>
<organism evidence="2 3">
    <name type="scientific">Lederbergia wuyishanensis</name>
    <dbReference type="NCBI Taxonomy" id="1347903"/>
    <lineage>
        <taxon>Bacteria</taxon>
        <taxon>Bacillati</taxon>
        <taxon>Bacillota</taxon>
        <taxon>Bacilli</taxon>
        <taxon>Bacillales</taxon>
        <taxon>Bacillaceae</taxon>
        <taxon>Lederbergia</taxon>
    </lineage>
</organism>